<dbReference type="CDD" id="cd06257">
    <property type="entry name" value="DnaJ"/>
    <property type="match status" value="1"/>
</dbReference>
<dbReference type="Proteomes" id="UP001209755">
    <property type="component" value="Unassembled WGS sequence"/>
</dbReference>
<dbReference type="SMART" id="SM00271">
    <property type="entry name" value="DnaJ"/>
    <property type="match status" value="1"/>
</dbReference>
<dbReference type="PROSITE" id="PS50076">
    <property type="entry name" value="DNAJ_2"/>
    <property type="match status" value="1"/>
</dbReference>
<dbReference type="SUPFAM" id="SSF46565">
    <property type="entry name" value="Chaperone J-domain"/>
    <property type="match status" value="1"/>
</dbReference>
<gene>
    <name evidence="3" type="ORF">M2319_001446</name>
</gene>
<feature type="domain" description="J" evidence="2">
    <location>
        <begin position="151"/>
        <end position="208"/>
    </location>
</feature>
<dbReference type="InterPro" id="IPR036869">
    <property type="entry name" value="J_dom_sf"/>
</dbReference>
<sequence>MKFDSAIFDQIRVRRTKEQPVTREHPTCDWEGCEAAAPHRAPMGRNREGEYLNFCLDHVRQYNKSYNYFSGMDNDAIAAYLKNSAIGHRPTWKMGANRSPTEAEESIAARARRRWNSRTYDPFEFFRGQKDHGAESRAARRERRLTKAQRHAFEVLKLELSADKTEIKARFKELVKRHHPDANGGDRSLEERLRQVIQAYNILKQAGFC</sequence>
<comment type="caution">
    <text evidence="3">The sequence shown here is derived from an EMBL/GenBank/DDBJ whole genome shotgun (WGS) entry which is preliminary data.</text>
</comment>
<dbReference type="GO" id="GO:0003677">
    <property type="term" value="F:DNA binding"/>
    <property type="evidence" value="ECO:0007669"/>
    <property type="project" value="UniProtKB-KW"/>
</dbReference>
<dbReference type="PRINTS" id="PR00625">
    <property type="entry name" value="JDOMAIN"/>
</dbReference>
<dbReference type="EMBL" id="JAOQNS010000003">
    <property type="protein sequence ID" value="MCW2307124.1"/>
    <property type="molecule type" value="Genomic_DNA"/>
</dbReference>
<dbReference type="PANTHER" id="PTHR44145">
    <property type="entry name" value="DNAJ HOMOLOG SUBFAMILY A MEMBER 3, MITOCHONDRIAL"/>
    <property type="match status" value="1"/>
</dbReference>
<reference evidence="4" key="1">
    <citation type="submission" date="2023-07" db="EMBL/GenBank/DDBJ databases">
        <title>Genome sequencing of Purple Non-Sulfur Bacteria from various extreme environments.</title>
        <authorList>
            <person name="Mayer M."/>
        </authorList>
    </citation>
    <scope>NUCLEOTIDE SEQUENCE [LARGE SCALE GENOMIC DNA]</scope>
    <source>
        <strain evidence="4">DSM 17935</strain>
    </source>
</reference>
<accession>A0ABT3H9X2</accession>
<keyword evidence="4" id="KW-1185">Reference proteome</keyword>
<evidence type="ECO:0000313" key="4">
    <source>
        <dbReference type="Proteomes" id="UP001209755"/>
    </source>
</evidence>
<dbReference type="Gene3D" id="1.10.287.110">
    <property type="entry name" value="DnaJ domain"/>
    <property type="match status" value="1"/>
</dbReference>
<protein>
    <submittedName>
        <fullName evidence="3">Curved DNA-binding protein CbpA</fullName>
    </submittedName>
</protein>
<keyword evidence="1" id="KW-0143">Chaperone</keyword>
<organism evidence="3 4">
    <name type="scientific">Rhodobium gokarnense</name>
    <dbReference type="NCBI Taxonomy" id="364296"/>
    <lineage>
        <taxon>Bacteria</taxon>
        <taxon>Pseudomonadati</taxon>
        <taxon>Pseudomonadota</taxon>
        <taxon>Alphaproteobacteria</taxon>
        <taxon>Hyphomicrobiales</taxon>
        <taxon>Rhodobiaceae</taxon>
        <taxon>Rhodobium</taxon>
    </lineage>
</organism>
<evidence type="ECO:0000256" key="1">
    <source>
        <dbReference type="ARBA" id="ARBA00023186"/>
    </source>
</evidence>
<keyword evidence="3" id="KW-0238">DNA-binding</keyword>
<dbReference type="InterPro" id="IPR051938">
    <property type="entry name" value="Apopto_cytoskel_mod"/>
</dbReference>
<dbReference type="Pfam" id="PF00226">
    <property type="entry name" value="DnaJ"/>
    <property type="match status" value="1"/>
</dbReference>
<evidence type="ECO:0000313" key="3">
    <source>
        <dbReference type="EMBL" id="MCW2307124.1"/>
    </source>
</evidence>
<dbReference type="PANTHER" id="PTHR44145:SF3">
    <property type="entry name" value="DNAJ HOMOLOG SUBFAMILY A MEMBER 3, MITOCHONDRIAL"/>
    <property type="match status" value="1"/>
</dbReference>
<dbReference type="RefSeq" id="WP_264600774.1">
    <property type="nucleotide sequence ID" value="NZ_JAOQNS010000003.1"/>
</dbReference>
<name>A0ABT3H9X2_9HYPH</name>
<proteinExistence type="predicted"/>
<evidence type="ECO:0000259" key="2">
    <source>
        <dbReference type="PROSITE" id="PS50076"/>
    </source>
</evidence>
<dbReference type="InterPro" id="IPR001623">
    <property type="entry name" value="DnaJ_domain"/>
</dbReference>